<evidence type="ECO:0000256" key="5">
    <source>
        <dbReference type="ARBA" id="ARBA00023010"/>
    </source>
</evidence>
<evidence type="ECO:0000256" key="2">
    <source>
        <dbReference type="ARBA" id="ARBA00022692"/>
    </source>
</evidence>
<evidence type="ECO:0000256" key="3">
    <source>
        <dbReference type="ARBA" id="ARBA00022927"/>
    </source>
</evidence>
<feature type="transmembrane region" description="Helical" evidence="7">
    <location>
        <begin position="185"/>
        <end position="209"/>
    </location>
</feature>
<evidence type="ECO:0000313" key="10">
    <source>
        <dbReference type="Proteomes" id="UP000545286"/>
    </source>
</evidence>
<comment type="similarity">
    <text evidence="7">Belongs to the TatC family.</text>
</comment>
<gene>
    <name evidence="7" type="primary">tatC</name>
    <name evidence="9" type="ORF">FHX72_000565</name>
</gene>
<dbReference type="PANTHER" id="PTHR30371:SF0">
    <property type="entry name" value="SEC-INDEPENDENT PROTEIN TRANSLOCASE PROTEIN TATC, CHLOROPLASTIC-RELATED"/>
    <property type="match status" value="1"/>
</dbReference>
<feature type="transmembrane region" description="Helical" evidence="7">
    <location>
        <begin position="103"/>
        <end position="124"/>
    </location>
</feature>
<comment type="subunit">
    <text evidence="7">The Tat system comprises two distinct complexes: a TatABC complex, containing multiple copies of TatA, TatB and TatC subunits, and a separate TatA complex, containing only TatA subunits. Substrates initially bind to the TatABC complex, which probably triggers association of the separate TatA complex to form the active translocon.</text>
</comment>
<evidence type="ECO:0000256" key="4">
    <source>
        <dbReference type="ARBA" id="ARBA00022989"/>
    </source>
</evidence>
<dbReference type="GO" id="GO:0033281">
    <property type="term" value="C:TAT protein transport complex"/>
    <property type="evidence" value="ECO:0007669"/>
    <property type="project" value="UniProtKB-UniRule"/>
</dbReference>
<dbReference type="GO" id="GO:0043953">
    <property type="term" value="P:protein transport by the Tat complex"/>
    <property type="evidence" value="ECO:0007669"/>
    <property type="project" value="UniProtKB-UniRule"/>
</dbReference>
<sequence length="288" mass="31539">MTVEPGEGSSPVEDPKTKSKAKKSRKRDPDGRMRLAEHLIEFRNRLIISAIGIVIGMVGGFLLTDWVFNLMAAPIHDIAETRGRTADLNFQSVTGAFDLRLQISLGLGVILSSPVWLYQIWMFIVPGLKKNERWYAIGFVGTAIPLFLAGVWVAWMLMPRIVEVMVSFAPEDSSSLISAGDYYKLIMTLCIAVGIAFVLPVVLVMLNFAGIITGSAILKGWRTAVLLVALFAAMATPSADVLSMFFLMAPMLGLYFLAVGIAMINDRRRARKHKKFEAELAAAEASAA</sequence>
<keyword evidence="3 7" id="KW-0653">Protein transport</keyword>
<dbReference type="InterPro" id="IPR002033">
    <property type="entry name" value="TatC"/>
</dbReference>
<dbReference type="Pfam" id="PF00902">
    <property type="entry name" value="TatC"/>
    <property type="match status" value="1"/>
</dbReference>
<comment type="function">
    <text evidence="7">Part of the twin-arginine translocation (Tat) system that transports large folded proteins containing a characteristic twin-arginine motif in their signal peptide across membranes. Together with TatB, TatC is part of a receptor directly interacting with Tat signal peptides.</text>
</comment>
<dbReference type="PANTHER" id="PTHR30371">
    <property type="entry name" value="SEC-INDEPENDENT PROTEIN TRANSLOCASE PROTEIN TATC"/>
    <property type="match status" value="1"/>
</dbReference>
<dbReference type="GO" id="GO:0009977">
    <property type="term" value="F:proton motive force dependent protein transmembrane transporter activity"/>
    <property type="evidence" value="ECO:0007669"/>
    <property type="project" value="TreeGrafter"/>
</dbReference>
<evidence type="ECO:0000313" key="9">
    <source>
        <dbReference type="EMBL" id="MBB2956453.1"/>
    </source>
</evidence>
<name>A0A7W4UL72_9MICO</name>
<dbReference type="RefSeq" id="WP_244157559.1">
    <property type="nucleotide sequence ID" value="NZ_CZJY01000122.1"/>
</dbReference>
<evidence type="ECO:0000256" key="1">
    <source>
        <dbReference type="ARBA" id="ARBA00004141"/>
    </source>
</evidence>
<dbReference type="NCBIfam" id="TIGR00945">
    <property type="entry name" value="tatC"/>
    <property type="match status" value="1"/>
</dbReference>
<dbReference type="EMBL" id="JACHWJ010000001">
    <property type="protein sequence ID" value="MBB2956453.1"/>
    <property type="molecule type" value="Genomic_DNA"/>
</dbReference>
<proteinExistence type="inferred from homology"/>
<feature type="transmembrane region" description="Helical" evidence="7">
    <location>
        <begin position="245"/>
        <end position="265"/>
    </location>
</feature>
<keyword evidence="4 7" id="KW-1133">Transmembrane helix</keyword>
<reference evidence="9 10" key="1">
    <citation type="submission" date="2020-08" db="EMBL/GenBank/DDBJ databases">
        <title>Sequencing the genomes of 1000 actinobacteria strains.</title>
        <authorList>
            <person name="Klenk H.-P."/>
        </authorList>
    </citation>
    <scope>NUCLEOTIDE SEQUENCE [LARGE SCALE GENOMIC DNA]</scope>
    <source>
        <strain evidence="9 10">DSM 20419</strain>
    </source>
</reference>
<dbReference type="HAMAP" id="MF_00902">
    <property type="entry name" value="TatC"/>
    <property type="match status" value="1"/>
</dbReference>
<keyword evidence="10" id="KW-1185">Reference proteome</keyword>
<feature type="region of interest" description="Disordered" evidence="8">
    <location>
        <begin position="1"/>
        <end position="30"/>
    </location>
</feature>
<comment type="caution">
    <text evidence="9">The sequence shown here is derived from an EMBL/GenBank/DDBJ whole genome shotgun (WGS) entry which is preliminary data.</text>
</comment>
<dbReference type="PRINTS" id="PR01840">
    <property type="entry name" value="TATCFAMILY"/>
</dbReference>
<evidence type="ECO:0000256" key="7">
    <source>
        <dbReference type="HAMAP-Rule" id="MF_00902"/>
    </source>
</evidence>
<comment type="subcellular location">
    <subcellularLocation>
        <location evidence="7">Cell membrane</location>
        <topology evidence="7">Multi-pass membrane protein</topology>
    </subcellularLocation>
    <subcellularLocation>
        <location evidence="1">Membrane</location>
        <topology evidence="1">Multi-pass membrane protein</topology>
    </subcellularLocation>
</comment>
<keyword evidence="5 7" id="KW-0811">Translocation</keyword>
<dbReference type="GO" id="GO:0065002">
    <property type="term" value="P:intracellular protein transmembrane transport"/>
    <property type="evidence" value="ECO:0007669"/>
    <property type="project" value="TreeGrafter"/>
</dbReference>
<protein>
    <recommendedName>
        <fullName evidence="7">Sec-independent protein translocase protein TatC</fullName>
    </recommendedName>
</protein>
<keyword evidence="2 7" id="KW-0812">Transmembrane</keyword>
<keyword evidence="7" id="KW-0813">Transport</keyword>
<evidence type="ECO:0000256" key="6">
    <source>
        <dbReference type="ARBA" id="ARBA00023136"/>
    </source>
</evidence>
<keyword evidence="6 7" id="KW-0472">Membrane</keyword>
<feature type="transmembrane region" description="Helical" evidence="7">
    <location>
        <begin position="42"/>
        <end position="63"/>
    </location>
</feature>
<organism evidence="9 10">
    <name type="scientific">Pseudoclavibacter helvolus</name>
    <dbReference type="NCBI Taxonomy" id="255205"/>
    <lineage>
        <taxon>Bacteria</taxon>
        <taxon>Bacillati</taxon>
        <taxon>Actinomycetota</taxon>
        <taxon>Actinomycetes</taxon>
        <taxon>Micrococcales</taxon>
        <taxon>Microbacteriaceae</taxon>
        <taxon>Pseudoclavibacter</taxon>
    </lineage>
</organism>
<accession>A0A7W4UL72</accession>
<keyword evidence="7" id="KW-1003">Cell membrane</keyword>
<evidence type="ECO:0000256" key="8">
    <source>
        <dbReference type="SAM" id="MobiDB-lite"/>
    </source>
</evidence>
<feature type="transmembrane region" description="Helical" evidence="7">
    <location>
        <begin position="136"/>
        <end position="158"/>
    </location>
</feature>
<dbReference type="Proteomes" id="UP000545286">
    <property type="component" value="Unassembled WGS sequence"/>
</dbReference>
<dbReference type="AlphaFoldDB" id="A0A7W4UL72"/>
<feature type="transmembrane region" description="Helical" evidence="7">
    <location>
        <begin position="221"/>
        <end position="239"/>
    </location>
</feature>